<sequence>MAASREWTIAHSPGARASRGERWAASDEDLAGADLDLVDVWLTRAPSRRLIVLGDAGAGKSELMVRTLLVLLDRRADFGDVVPALVPVASWDFGDVEAWLERWLVRNYRFLGRTAPGDGAGSYARELLRNNRIAVILDGFDELPPDNRKRFLQWLNHDGNDDRPQRMLLLTSRPVEYARLALDQESIRLDGAAGVRLLPQRTGDVVGFLRLKSGPGRWDGVAASIEKGGRSPLSLKRR</sequence>
<feature type="domain" description="NACHT" evidence="1">
    <location>
        <begin position="48"/>
        <end position="174"/>
    </location>
</feature>
<dbReference type="SUPFAM" id="SSF52540">
    <property type="entry name" value="P-loop containing nucleoside triphosphate hydrolases"/>
    <property type="match status" value="1"/>
</dbReference>
<dbReference type="InterPro" id="IPR027417">
    <property type="entry name" value="P-loop_NTPase"/>
</dbReference>
<comment type="caution">
    <text evidence="2">The sequence shown here is derived from an EMBL/GenBank/DDBJ whole genome shotgun (WGS) entry which is preliminary data.</text>
</comment>
<protein>
    <submittedName>
        <fullName evidence="2">NACHT domain-containing protein</fullName>
    </submittedName>
</protein>
<dbReference type="Gene3D" id="3.40.50.300">
    <property type="entry name" value="P-loop containing nucleotide triphosphate hydrolases"/>
    <property type="match status" value="1"/>
</dbReference>
<dbReference type="InterPro" id="IPR007111">
    <property type="entry name" value="NACHT_NTPase"/>
</dbReference>
<proteinExistence type="predicted"/>
<dbReference type="Proteomes" id="UP001523216">
    <property type="component" value="Unassembled WGS sequence"/>
</dbReference>
<name>A0ABT0YBW3_9ACTN</name>
<accession>A0ABT0YBW3</accession>
<evidence type="ECO:0000259" key="1">
    <source>
        <dbReference type="PROSITE" id="PS50837"/>
    </source>
</evidence>
<dbReference type="Pfam" id="PF05729">
    <property type="entry name" value="NACHT"/>
    <property type="match status" value="1"/>
</dbReference>
<dbReference type="PROSITE" id="PS50837">
    <property type="entry name" value="NACHT"/>
    <property type="match status" value="1"/>
</dbReference>
<evidence type="ECO:0000313" key="2">
    <source>
        <dbReference type="EMBL" id="MCM4083556.1"/>
    </source>
</evidence>
<dbReference type="RefSeq" id="WP_251803255.1">
    <property type="nucleotide sequence ID" value="NZ_JAMQOL010000060.1"/>
</dbReference>
<reference evidence="2 3" key="1">
    <citation type="submission" date="2022-06" db="EMBL/GenBank/DDBJ databases">
        <title>Actinoplanes abujensis sp. nov., isolated from Nigerian arid soil.</title>
        <authorList>
            <person name="Ding P."/>
        </authorList>
    </citation>
    <scope>NUCLEOTIDE SEQUENCE [LARGE SCALE GENOMIC DNA]</scope>
    <source>
        <strain evidence="3">TRM88002</strain>
    </source>
</reference>
<keyword evidence="3" id="KW-1185">Reference proteome</keyword>
<dbReference type="EMBL" id="JAMQOL010000060">
    <property type="protein sequence ID" value="MCM4083556.1"/>
    <property type="molecule type" value="Genomic_DNA"/>
</dbReference>
<evidence type="ECO:0000313" key="3">
    <source>
        <dbReference type="Proteomes" id="UP001523216"/>
    </source>
</evidence>
<gene>
    <name evidence="2" type="ORF">LXN57_39015</name>
</gene>
<organism evidence="2 3">
    <name type="scientific">Paractinoplanes hotanensis</name>
    <dbReference type="NCBI Taxonomy" id="2906497"/>
    <lineage>
        <taxon>Bacteria</taxon>
        <taxon>Bacillati</taxon>
        <taxon>Actinomycetota</taxon>
        <taxon>Actinomycetes</taxon>
        <taxon>Micromonosporales</taxon>
        <taxon>Micromonosporaceae</taxon>
        <taxon>Paractinoplanes</taxon>
    </lineage>
</organism>